<dbReference type="EMBL" id="CASHTH010001174">
    <property type="protein sequence ID" value="CAI8012279.1"/>
    <property type="molecule type" value="Genomic_DNA"/>
</dbReference>
<dbReference type="InterPro" id="IPR013497">
    <property type="entry name" value="Topo_IA_cen"/>
</dbReference>
<dbReference type="InterPro" id="IPR013498">
    <property type="entry name" value="Topo_IA_Znf"/>
</dbReference>
<keyword evidence="1" id="KW-0413">Isomerase</keyword>
<keyword evidence="4" id="KW-1185">Reference proteome</keyword>
<comment type="caution">
    <text evidence="3">The sequence shown here is derived from an EMBL/GenBank/DDBJ whole genome shotgun (WGS) entry which is preliminary data.</text>
</comment>
<dbReference type="SUPFAM" id="SSF56712">
    <property type="entry name" value="Prokaryotic type I DNA topoisomerase"/>
    <property type="match status" value="1"/>
</dbReference>
<sequence>MNIGFTAKMEEQLDDIADGELEWEPMLKEFYRPFDESIEKTMKEAERVPRESLEEETGESCELCGNPMVIKSGRYGRFMACKGYPECKNTKPVESPEEKAIRELVSEDVDEFCDKCERPMAVKTGRNGRFLACTGYPECKNAKPLPVGVACPDCGNDLVERKQKGKNGRTFYSCSNYPECKFAANPLPQPCPDCGKLLVTRGRGRRNARCLDEACGFTGATPQAEVEEAVA</sequence>
<protein>
    <submittedName>
        <fullName evidence="3">DNA topoisomerase 1</fullName>
    </submittedName>
</protein>
<dbReference type="GO" id="GO:0006265">
    <property type="term" value="P:DNA topological change"/>
    <property type="evidence" value="ECO:0007669"/>
    <property type="project" value="InterPro"/>
</dbReference>
<evidence type="ECO:0000313" key="4">
    <source>
        <dbReference type="Proteomes" id="UP001174909"/>
    </source>
</evidence>
<evidence type="ECO:0000256" key="1">
    <source>
        <dbReference type="ARBA" id="ARBA00023235"/>
    </source>
</evidence>
<organism evidence="3 4">
    <name type="scientific">Geodia barretti</name>
    <name type="common">Barrett's horny sponge</name>
    <dbReference type="NCBI Taxonomy" id="519541"/>
    <lineage>
        <taxon>Eukaryota</taxon>
        <taxon>Metazoa</taxon>
        <taxon>Porifera</taxon>
        <taxon>Demospongiae</taxon>
        <taxon>Heteroscleromorpha</taxon>
        <taxon>Tetractinellida</taxon>
        <taxon>Astrophorina</taxon>
        <taxon>Geodiidae</taxon>
        <taxon>Geodia</taxon>
    </lineage>
</organism>
<dbReference type="InterPro" id="IPR023405">
    <property type="entry name" value="Topo_IA_core_domain"/>
</dbReference>
<reference evidence="3" key="1">
    <citation type="submission" date="2023-03" db="EMBL/GenBank/DDBJ databases">
        <authorList>
            <person name="Steffen K."/>
            <person name="Cardenas P."/>
        </authorList>
    </citation>
    <scope>NUCLEOTIDE SEQUENCE</scope>
</reference>
<dbReference type="PANTHER" id="PTHR42785:SF1">
    <property type="entry name" value="DNA TOPOISOMERASE"/>
    <property type="match status" value="1"/>
</dbReference>
<dbReference type="GO" id="GO:0003917">
    <property type="term" value="F:DNA topoisomerase type I (single strand cut, ATP-independent) activity"/>
    <property type="evidence" value="ECO:0007669"/>
    <property type="project" value="InterPro"/>
</dbReference>
<dbReference type="PANTHER" id="PTHR42785">
    <property type="entry name" value="DNA TOPOISOMERASE, TYPE IA, CORE"/>
    <property type="match status" value="1"/>
</dbReference>
<dbReference type="Proteomes" id="UP001174909">
    <property type="component" value="Unassembled WGS sequence"/>
</dbReference>
<dbReference type="Pfam" id="PF01396">
    <property type="entry name" value="Zn_ribbon_Top1"/>
    <property type="match status" value="4"/>
</dbReference>
<dbReference type="Gene3D" id="1.10.460.10">
    <property type="entry name" value="Topoisomerase I, domain 2"/>
    <property type="match status" value="1"/>
</dbReference>
<dbReference type="GO" id="GO:0005694">
    <property type="term" value="C:chromosome"/>
    <property type="evidence" value="ECO:0007669"/>
    <property type="project" value="InterPro"/>
</dbReference>
<dbReference type="InterPro" id="IPR013824">
    <property type="entry name" value="Topo_IA_cen_sub1"/>
</dbReference>
<name>A0AA35W9H2_GEOBA</name>
<feature type="domain" description="Topo IA-type catalytic" evidence="2">
    <location>
        <begin position="1"/>
        <end position="38"/>
    </location>
</feature>
<dbReference type="Gene3D" id="3.30.65.10">
    <property type="entry name" value="Bacterial Topoisomerase I, domain 1"/>
    <property type="match status" value="2"/>
</dbReference>
<evidence type="ECO:0000313" key="3">
    <source>
        <dbReference type="EMBL" id="CAI8012279.1"/>
    </source>
</evidence>
<dbReference type="SUPFAM" id="SSF57783">
    <property type="entry name" value="Zinc beta-ribbon"/>
    <property type="match status" value="3"/>
</dbReference>
<dbReference type="PROSITE" id="PS52039">
    <property type="entry name" value="TOPO_IA_2"/>
    <property type="match status" value="1"/>
</dbReference>
<accession>A0AA35W9H2</accession>
<evidence type="ECO:0000259" key="2">
    <source>
        <dbReference type="PROSITE" id="PS52039"/>
    </source>
</evidence>
<dbReference type="AlphaFoldDB" id="A0AA35W9H2"/>
<gene>
    <name evidence="3" type="ORF">GBAR_LOCUS7891</name>
</gene>
<dbReference type="InterPro" id="IPR000380">
    <property type="entry name" value="Topo_IA"/>
</dbReference>
<proteinExistence type="predicted"/>
<dbReference type="GO" id="GO:0003677">
    <property type="term" value="F:DNA binding"/>
    <property type="evidence" value="ECO:0007669"/>
    <property type="project" value="InterPro"/>
</dbReference>